<reference evidence="2" key="1">
    <citation type="submission" date="2014-09" db="EMBL/GenBank/DDBJ databases">
        <authorList>
            <person name="Magalhaes I.L.F."/>
            <person name="Oliveira U."/>
            <person name="Santos F.R."/>
            <person name="Vidigal T.H.D.A."/>
            <person name="Brescovit A.D."/>
            <person name="Santos A.J."/>
        </authorList>
    </citation>
    <scope>NUCLEOTIDE SEQUENCE</scope>
    <source>
        <tissue evidence="2">Shoot tissue taken approximately 20 cm above the soil surface</tissue>
    </source>
</reference>
<accession>A0A0A9GAN8</accession>
<name>A0A0A9GAN8_ARUDO</name>
<dbReference type="EMBL" id="GBRH01175781">
    <property type="protein sequence ID" value="JAE22115.1"/>
    <property type="molecule type" value="Transcribed_RNA"/>
</dbReference>
<proteinExistence type="predicted"/>
<protein>
    <submittedName>
        <fullName evidence="2">Uncharacterized protein</fullName>
    </submittedName>
</protein>
<feature type="compositionally biased region" description="Basic and acidic residues" evidence="1">
    <location>
        <begin position="51"/>
        <end position="76"/>
    </location>
</feature>
<evidence type="ECO:0000256" key="1">
    <source>
        <dbReference type="SAM" id="MobiDB-lite"/>
    </source>
</evidence>
<dbReference type="AlphaFoldDB" id="A0A0A9GAN8"/>
<feature type="compositionally biased region" description="Basic residues" evidence="1">
    <location>
        <begin position="39"/>
        <end position="49"/>
    </location>
</feature>
<evidence type="ECO:0000313" key="2">
    <source>
        <dbReference type="EMBL" id="JAE22115.1"/>
    </source>
</evidence>
<reference evidence="2" key="2">
    <citation type="journal article" date="2015" name="Data Brief">
        <title>Shoot transcriptome of the giant reed, Arundo donax.</title>
        <authorList>
            <person name="Barrero R.A."/>
            <person name="Guerrero F.D."/>
            <person name="Moolhuijzen P."/>
            <person name="Goolsby J.A."/>
            <person name="Tidwell J."/>
            <person name="Bellgard S.E."/>
            <person name="Bellgard M.I."/>
        </authorList>
    </citation>
    <scope>NUCLEOTIDE SEQUENCE</scope>
    <source>
        <tissue evidence="2">Shoot tissue taken approximately 20 cm above the soil surface</tissue>
    </source>
</reference>
<organism evidence="2">
    <name type="scientific">Arundo donax</name>
    <name type="common">Giant reed</name>
    <name type="synonym">Donax arundinaceus</name>
    <dbReference type="NCBI Taxonomy" id="35708"/>
    <lineage>
        <taxon>Eukaryota</taxon>
        <taxon>Viridiplantae</taxon>
        <taxon>Streptophyta</taxon>
        <taxon>Embryophyta</taxon>
        <taxon>Tracheophyta</taxon>
        <taxon>Spermatophyta</taxon>
        <taxon>Magnoliopsida</taxon>
        <taxon>Liliopsida</taxon>
        <taxon>Poales</taxon>
        <taxon>Poaceae</taxon>
        <taxon>PACMAD clade</taxon>
        <taxon>Arundinoideae</taxon>
        <taxon>Arundineae</taxon>
        <taxon>Arundo</taxon>
    </lineage>
</organism>
<sequence length="116" mass="11901">MLRWEQALHSAIGQVGAGSGSLPGRRASCAHGVCGARCGGHRRGGRSHGRQPGERRAVSGGEGERAGLHARRDGGGRGRRPSRTAAAVARAGQGKAQAAAATVPDLRAFPTWPGHR</sequence>
<feature type="region of interest" description="Disordered" evidence="1">
    <location>
        <begin position="39"/>
        <end position="86"/>
    </location>
</feature>